<feature type="domain" description="Xylanolytic transcriptional activator regulatory" evidence="3">
    <location>
        <begin position="188"/>
        <end position="259"/>
    </location>
</feature>
<dbReference type="PANTHER" id="PTHR46910:SF1">
    <property type="entry name" value="MISCELLANEOUS ZN(II)2CYS6 TRANSCRIPTION FACTOR (EUROFUNG)-RELATED"/>
    <property type="match status" value="1"/>
</dbReference>
<dbReference type="GO" id="GO:0003677">
    <property type="term" value="F:DNA binding"/>
    <property type="evidence" value="ECO:0007669"/>
    <property type="project" value="InterPro"/>
</dbReference>
<dbReference type="InterPro" id="IPR007219">
    <property type="entry name" value="XnlR_reg_dom"/>
</dbReference>
<feature type="compositionally biased region" description="Pro residues" evidence="2">
    <location>
        <begin position="595"/>
        <end position="608"/>
    </location>
</feature>
<dbReference type="GO" id="GO:0008270">
    <property type="term" value="F:zinc ion binding"/>
    <property type="evidence" value="ECO:0007669"/>
    <property type="project" value="InterPro"/>
</dbReference>
<organism evidence="4 5">
    <name type="scientific">Corynespora cassiicola Philippines</name>
    <dbReference type="NCBI Taxonomy" id="1448308"/>
    <lineage>
        <taxon>Eukaryota</taxon>
        <taxon>Fungi</taxon>
        <taxon>Dikarya</taxon>
        <taxon>Ascomycota</taxon>
        <taxon>Pezizomycotina</taxon>
        <taxon>Dothideomycetes</taxon>
        <taxon>Pleosporomycetidae</taxon>
        <taxon>Pleosporales</taxon>
        <taxon>Corynesporascaceae</taxon>
        <taxon>Corynespora</taxon>
    </lineage>
</organism>
<keyword evidence="5" id="KW-1185">Reference proteome</keyword>
<dbReference type="GO" id="GO:0003700">
    <property type="term" value="F:DNA-binding transcription factor activity"/>
    <property type="evidence" value="ECO:0007669"/>
    <property type="project" value="InterPro"/>
</dbReference>
<dbReference type="EMBL" id="KZ678128">
    <property type="protein sequence ID" value="PSN74279.1"/>
    <property type="molecule type" value="Genomic_DNA"/>
</dbReference>
<name>A0A2T2P9E1_CORCC</name>
<dbReference type="OrthoDB" id="2110361at2759"/>
<feature type="compositionally biased region" description="Basic and acidic residues" evidence="2">
    <location>
        <begin position="1"/>
        <end position="14"/>
    </location>
</feature>
<feature type="region of interest" description="Disordered" evidence="2">
    <location>
        <begin position="505"/>
        <end position="551"/>
    </location>
</feature>
<reference evidence="4 5" key="1">
    <citation type="journal article" date="2018" name="Front. Microbiol.">
        <title>Genome-Wide Analysis of Corynespora cassiicola Leaf Fall Disease Putative Effectors.</title>
        <authorList>
            <person name="Lopez D."/>
            <person name="Ribeiro S."/>
            <person name="Label P."/>
            <person name="Fumanal B."/>
            <person name="Venisse J.S."/>
            <person name="Kohler A."/>
            <person name="de Oliveira R.R."/>
            <person name="Labutti K."/>
            <person name="Lipzen A."/>
            <person name="Lail K."/>
            <person name="Bauer D."/>
            <person name="Ohm R.A."/>
            <person name="Barry K.W."/>
            <person name="Spatafora J."/>
            <person name="Grigoriev I.V."/>
            <person name="Martin F.M."/>
            <person name="Pujade-Renaud V."/>
        </authorList>
    </citation>
    <scope>NUCLEOTIDE SEQUENCE [LARGE SCALE GENOMIC DNA]</scope>
    <source>
        <strain evidence="4 5">Philippines</strain>
    </source>
</reference>
<feature type="region of interest" description="Disordered" evidence="2">
    <location>
        <begin position="563"/>
        <end position="621"/>
    </location>
</feature>
<feature type="region of interest" description="Disordered" evidence="2">
    <location>
        <begin position="45"/>
        <end position="64"/>
    </location>
</feature>
<keyword evidence="1" id="KW-0539">Nucleus</keyword>
<evidence type="ECO:0000313" key="4">
    <source>
        <dbReference type="EMBL" id="PSN74279.1"/>
    </source>
</evidence>
<evidence type="ECO:0000313" key="5">
    <source>
        <dbReference type="Proteomes" id="UP000240883"/>
    </source>
</evidence>
<accession>A0A2T2P9E1</accession>
<dbReference type="AlphaFoldDB" id="A0A2T2P9E1"/>
<proteinExistence type="predicted"/>
<evidence type="ECO:0000256" key="2">
    <source>
        <dbReference type="SAM" id="MobiDB-lite"/>
    </source>
</evidence>
<gene>
    <name evidence="4" type="ORF">BS50DRAFT_12541</name>
</gene>
<sequence>MELDHAPGRSRHSESQASMQSVPQRVQAPVMNNFDHVRRNIHNHSQGIFDTPHTPRHTPADAGAGLPDMPSRADFAHLSRSYLDSFHESYPVLHWPTFQHEVDQIYTARSFEGMSREWIGLFFAVLACGSLQMPALSVGSPKGPNGRVLFDIANQAMMAWPVEFNLIHAKVALLLSIFATESGLKSAGSMWLASAVRIAQGLGLNTEADSQPIMEGEMRRRLWWSIYVRDRVLSLGLNCSMLINEDDCDISLPTAVEDRYIQPQGFFRARNTPLQFTGFVAVTQVTRLFAQIYQTLKSSVISPQSLQTFDEKFRSKLLLLPESHRPESDLPLEPAALSPLLTLQFARFHLYRRNLSPACRSAERTEALGRCVAVAQDTAKYISRTLHPTASPSDSEKNWQIKIAQMASNMMSLHIWRCILVLCLRGDYDGALICLKLASAIDGVRDVNISCGKHLLFFLDQLTDRIRIGNGSPHQLEHDEEMLAYASGDLQSSLEHSWAWATAEGVAGATSPQTSPTNGNPARGSPESMHGNLTLRPTPGSPDDKEGDWAGWGRVGHIVRQLKDEHRSRQAQPPSYYPPPHNPVKRVQLASDAPPVSPSKPHPVPSPAPSSTSRISIANII</sequence>
<dbReference type="Pfam" id="PF04082">
    <property type="entry name" value="Fungal_trans"/>
    <property type="match status" value="1"/>
</dbReference>
<feature type="region of interest" description="Disordered" evidence="2">
    <location>
        <begin position="1"/>
        <end position="23"/>
    </location>
</feature>
<dbReference type="InterPro" id="IPR050987">
    <property type="entry name" value="AtrR-like"/>
</dbReference>
<dbReference type="PANTHER" id="PTHR46910">
    <property type="entry name" value="TRANSCRIPTION FACTOR PDR1"/>
    <property type="match status" value="1"/>
</dbReference>
<evidence type="ECO:0000256" key="1">
    <source>
        <dbReference type="ARBA" id="ARBA00023242"/>
    </source>
</evidence>
<evidence type="ECO:0000259" key="3">
    <source>
        <dbReference type="SMART" id="SM00906"/>
    </source>
</evidence>
<protein>
    <recommendedName>
        <fullName evidence="3">Xylanolytic transcriptional activator regulatory domain-containing protein</fullName>
    </recommendedName>
</protein>
<dbReference type="Proteomes" id="UP000240883">
    <property type="component" value="Unassembled WGS sequence"/>
</dbReference>
<dbReference type="SMART" id="SM00906">
    <property type="entry name" value="Fungal_trans"/>
    <property type="match status" value="1"/>
</dbReference>
<dbReference type="GO" id="GO:0006351">
    <property type="term" value="P:DNA-templated transcription"/>
    <property type="evidence" value="ECO:0007669"/>
    <property type="project" value="InterPro"/>
</dbReference>
<dbReference type="CDD" id="cd12148">
    <property type="entry name" value="fungal_TF_MHR"/>
    <property type="match status" value="1"/>
</dbReference>
<feature type="compositionally biased region" description="Polar residues" evidence="2">
    <location>
        <begin position="510"/>
        <end position="520"/>
    </location>
</feature>